<keyword evidence="1" id="KW-0645">Protease</keyword>
<comment type="caution">
    <text evidence="5">The sequence shown here is derived from an EMBL/GenBank/DDBJ whole genome shotgun (WGS) entry which is preliminary data.</text>
</comment>
<dbReference type="InterPro" id="IPR051458">
    <property type="entry name" value="Cyt/Met_Dipeptidase"/>
</dbReference>
<evidence type="ECO:0000256" key="2">
    <source>
        <dbReference type="ARBA" id="ARBA00022723"/>
    </source>
</evidence>
<dbReference type="PANTHER" id="PTHR43270:SF4">
    <property type="entry name" value="CARNOSINE DIPEPTIDASE 2, ISOFORM A"/>
    <property type="match status" value="1"/>
</dbReference>
<dbReference type="Pfam" id="PF07687">
    <property type="entry name" value="M20_dimer"/>
    <property type="match status" value="1"/>
</dbReference>
<feature type="domain" description="Peptidase M20 dimerisation" evidence="4">
    <location>
        <begin position="218"/>
        <end position="351"/>
    </location>
</feature>
<gene>
    <name evidence="5" type="ORF">J1786_15605</name>
</gene>
<evidence type="ECO:0000313" key="6">
    <source>
        <dbReference type="Proteomes" id="UP000699865"/>
    </source>
</evidence>
<keyword evidence="2" id="KW-0479">Metal-binding</keyword>
<dbReference type="InterPro" id="IPR011650">
    <property type="entry name" value="Peptidase_M20_dimer"/>
</dbReference>
<accession>A0ABS6L315</accession>
<proteinExistence type="predicted"/>
<evidence type="ECO:0000313" key="5">
    <source>
        <dbReference type="EMBL" id="MBU9836232.1"/>
    </source>
</evidence>
<keyword evidence="3" id="KW-0378">Hydrolase</keyword>
<sequence>MTRSISPSLQATLDLLNAMTPFASVSGQLSQQRELAQWLEDWIRQQLNGVPVLPVSLQNDENTPPLVHMRIERQAAKTLVLYNMYDVMPATDEGWEFPPFTGGMTEWPGTGAVYIARGAENNKGPLAGMLMAIKSLCDTGGLDVNLEIILEGEEETCSGRLRRYLAQEPCPVPPAGAVFFPSLCEYGGGEPRVYLGFSGLSGGRLRVSGGAWGGPHAAIHASNANWIANPVWRLVHALHTIAPAVNSGVIARLPVDEAANELLHTLAENFSIRDELRFRHSETLSVSGDTLACLQQLINGAVLNISEIRSDPQQARGVIPHSASAELALRVPPGIDGENLLADVRRTLSQAEFGGVELELDDSYPGHRFPRNSPGVDALLASYQLQGAKPQIWPWAPGCAPAYTFARIAPAFLIGGLGHGGNAHGVNEFVTLHGLERFQQSVTDWIRFYTHDSSFSALPE</sequence>
<dbReference type="RefSeq" id="WP_217138689.1">
    <property type="nucleotide sequence ID" value="NZ_JAFMOU010000069.1"/>
</dbReference>
<dbReference type="Proteomes" id="UP000699865">
    <property type="component" value="Unassembled WGS sequence"/>
</dbReference>
<name>A0ABS6L315_9GAMM</name>
<protein>
    <submittedName>
        <fullName evidence="5">M20/M25/M40 family metallo-hydrolase</fullName>
    </submittedName>
</protein>
<dbReference type="Pfam" id="PF01546">
    <property type="entry name" value="Peptidase_M20"/>
    <property type="match status" value="1"/>
</dbReference>
<dbReference type="InterPro" id="IPR002933">
    <property type="entry name" value="Peptidase_M20"/>
</dbReference>
<dbReference type="PANTHER" id="PTHR43270">
    <property type="entry name" value="BETA-ALA-HIS DIPEPTIDASE"/>
    <property type="match status" value="1"/>
</dbReference>
<keyword evidence="6" id="KW-1185">Reference proteome</keyword>
<evidence type="ECO:0000256" key="3">
    <source>
        <dbReference type="ARBA" id="ARBA00022801"/>
    </source>
</evidence>
<reference evidence="5 6" key="1">
    <citation type="submission" date="2021-03" db="EMBL/GenBank/DDBJ databases">
        <title>Five novel Rahnella species.</title>
        <authorList>
            <person name="Brady C."/>
            <person name="Asselin J."/>
            <person name="Beer S."/>
            <person name="Bruberg M.B."/>
            <person name="Crampton B."/>
            <person name="Venter S."/>
            <person name="Arnold D."/>
            <person name="Denman S."/>
        </authorList>
    </citation>
    <scope>NUCLEOTIDE SEQUENCE [LARGE SCALE GENOMIC DNA]</scope>
    <source>
        <strain evidence="5 6">L72c</strain>
    </source>
</reference>
<organism evidence="5 6">
    <name type="scientific">Rahnella perminowiae</name>
    <dbReference type="NCBI Taxonomy" id="2816244"/>
    <lineage>
        <taxon>Bacteria</taxon>
        <taxon>Pseudomonadati</taxon>
        <taxon>Pseudomonadota</taxon>
        <taxon>Gammaproteobacteria</taxon>
        <taxon>Enterobacterales</taxon>
        <taxon>Yersiniaceae</taxon>
        <taxon>Rahnella</taxon>
    </lineage>
</organism>
<evidence type="ECO:0000259" key="4">
    <source>
        <dbReference type="Pfam" id="PF07687"/>
    </source>
</evidence>
<evidence type="ECO:0000256" key="1">
    <source>
        <dbReference type="ARBA" id="ARBA00022670"/>
    </source>
</evidence>
<dbReference type="EMBL" id="JAFMOU010000069">
    <property type="protein sequence ID" value="MBU9836232.1"/>
    <property type="molecule type" value="Genomic_DNA"/>
</dbReference>